<evidence type="ECO:0000256" key="1">
    <source>
        <dbReference type="SAM" id="MobiDB-lite"/>
    </source>
</evidence>
<evidence type="ECO:0000313" key="2">
    <source>
        <dbReference type="EMBL" id="RMY66453.1"/>
    </source>
</evidence>
<name>A0A3M7DQV4_HORWE</name>
<feature type="compositionally biased region" description="Basic and acidic residues" evidence="1">
    <location>
        <begin position="161"/>
        <end position="170"/>
    </location>
</feature>
<gene>
    <name evidence="2" type="ORF">D0863_08419</name>
</gene>
<feature type="region of interest" description="Disordered" evidence="1">
    <location>
        <begin position="543"/>
        <end position="568"/>
    </location>
</feature>
<feature type="compositionally biased region" description="Basic residues" evidence="1">
    <location>
        <begin position="105"/>
        <end position="131"/>
    </location>
</feature>
<comment type="caution">
    <text evidence="2">The sequence shown here is derived from an EMBL/GenBank/DDBJ whole genome shotgun (WGS) entry which is preliminary data.</text>
</comment>
<dbReference type="AlphaFoldDB" id="A0A3M7DQV4"/>
<feature type="region of interest" description="Disordered" evidence="1">
    <location>
        <begin position="82"/>
        <end position="131"/>
    </location>
</feature>
<feature type="region of interest" description="Disordered" evidence="1">
    <location>
        <begin position="361"/>
        <end position="390"/>
    </location>
</feature>
<organism evidence="2 3">
    <name type="scientific">Hortaea werneckii</name>
    <name type="common">Black yeast</name>
    <name type="synonym">Cladosporium werneckii</name>
    <dbReference type="NCBI Taxonomy" id="91943"/>
    <lineage>
        <taxon>Eukaryota</taxon>
        <taxon>Fungi</taxon>
        <taxon>Dikarya</taxon>
        <taxon>Ascomycota</taxon>
        <taxon>Pezizomycotina</taxon>
        <taxon>Dothideomycetes</taxon>
        <taxon>Dothideomycetidae</taxon>
        <taxon>Mycosphaerellales</taxon>
        <taxon>Teratosphaeriaceae</taxon>
        <taxon>Hortaea</taxon>
    </lineage>
</organism>
<feature type="compositionally biased region" description="Pro residues" evidence="1">
    <location>
        <begin position="85"/>
        <end position="95"/>
    </location>
</feature>
<dbReference type="OrthoDB" id="3902330at2759"/>
<sequence length="749" mass="83306">MLRNRSSSPRPVHLSRGHSRQQKESHQHSKFTFNPDAQWYYPGQNKLELSMHMPPRQCSKHIIAVHVDHLLTRQGNRFEVLASPITPPSTPPEPKPTSKEFHVPTRCRRSRNSRGTKEAKRRRDARRSRRKLAAQILDDQLSHEIDLTLNKINDLLPFSPGKEEKTKTPETPKSPVRTLMRPARHRQLPSPPQLPMLDFPSFNTNTIPQLRTPSPDHSPSPAIRDIPSLPSWCPALPTFTRNGVWSEGLPIFYDLSSLPEPKSTAKVASKPDSRDNVRGKELQLWRGNLDLKPRVSRFFPRTPSPVKPIVKLPPTACKLHVSEKALPDPSPKPDLEGTSLGSRQFALEQIVQTFKDPVGPKSLLDRSCSSLDARDKPSRKPTPLPESSAANLWRILESSRGHDGDRVDPYVATFTPRPDNHVEIANWHTVIDELKDKQSGQRMQRPAISHEVDHTLDSEPYDQTYFNAWQATLEFARQDDVSAVELDGKIIPYVHPNSLVGVANDLAMSPYMDEHPASKETEANYTPLPSPPTGLNELLMNHEIVPPSPPSKHNPTATESDDYPTPSSYSHTTLILADILPIDCITNEDEDGGAKTLTDSDAHYQSEQHLFAADDNLPALSPSPPTEQSLIDVAAFLKMGHAPQCWCAECDDAVPEEVVRNLVGVADKLAESVGNEEEEDWVVYAPERSRRGSGSSLSGTAGHVGGCSSSSEWDDFLPPSPASPVSPGRQGGRLDLGASSEFDEWELEF</sequence>
<dbReference type="Proteomes" id="UP000269276">
    <property type="component" value="Unassembled WGS sequence"/>
</dbReference>
<protein>
    <submittedName>
        <fullName evidence="2">Uncharacterized protein</fullName>
    </submittedName>
</protein>
<feature type="region of interest" description="Disordered" evidence="1">
    <location>
        <begin position="157"/>
        <end position="176"/>
    </location>
</feature>
<proteinExistence type="predicted"/>
<evidence type="ECO:0000313" key="3">
    <source>
        <dbReference type="Proteomes" id="UP000269276"/>
    </source>
</evidence>
<reference evidence="2 3" key="1">
    <citation type="journal article" date="2018" name="BMC Genomics">
        <title>Genomic evidence for intraspecific hybridization in a clonal and extremely halotolerant yeast.</title>
        <authorList>
            <person name="Gostincar C."/>
            <person name="Stajich J.E."/>
            <person name="Zupancic J."/>
            <person name="Zalar P."/>
            <person name="Gunde-Cimerman N."/>
        </authorList>
    </citation>
    <scope>NUCLEOTIDE SEQUENCE [LARGE SCALE GENOMIC DNA]</scope>
    <source>
        <strain evidence="2 3">EXF-2682</strain>
    </source>
</reference>
<feature type="region of interest" description="Disordered" evidence="1">
    <location>
        <begin position="685"/>
        <end position="749"/>
    </location>
</feature>
<accession>A0A3M7DQV4</accession>
<dbReference type="EMBL" id="QWIP01000309">
    <property type="protein sequence ID" value="RMY66453.1"/>
    <property type="molecule type" value="Genomic_DNA"/>
</dbReference>
<feature type="region of interest" description="Disordered" evidence="1">
    <location>
        <begin position="1"/>
        <end position="36"/>
    </location>
</feature>
<dbReference type="VEuPathDB" id="FungiDB:BTJ68_12062"/>